<evidence type="ECO:0000313" key="4">
    <source>
        <dbReference type="Proteomes" id="UP000287394"/>
    </source>
</evidence>
<accession>A0A9N7Q9V9</accession>
<dbReference type="Proteomes" id="UP000287394">
    <property type="component" value="Chromosome"/>
</dbReference>
<feature type="transmembrane region" description="Helical" evidence="2">
    <location>
        <begin position="123"/>
        <end position="153"/>
    </location>
</feature>
<feature type="compositionally biased region" description="Low complexity" evidence="1">
    <location>
        <begin position="255"/>
        <end position="271"/>
    </location>
</feature>
<protein>
    <recommendedName>
        <fullName evidence="5">Glycerophosphoryl diester phosphodiesterase membrane domain-containing protein</fullName>
    </recommendedName>
</protein>
<keyword evidence="2" id="KW-0472">Membrane</keyword>
<organism evidence="3 4">
    <name type="scientific">Capsulimonas corticalis</name>
    <dbReference type="NCBI Taxonomy" id="2219043"/>
    <lineage>
        <taxon>Bacteria</taxon>
        <taxon>Bacillati</taxon>
        <taxon>Armatimonadota</taxon>
        <taxon>Armatimonadia</taxon>
        <taxon>Capsulimonadales</taxon>
        <taxon>Capsulimonadaceae</taxon>
        <taxon>Capsulimonas</taxon>
    </lineage>
</organism>
<feature type="transmembrane region" description="Helical" evidence="2">
    <location>
        <begin position="27"/>
        <end position="48"/>
    </location>
</feature>
<dbReference type="AlphaFoldDB" id="A0A9N7Q9V9"/>
<evidence type="ECO:0008006" key="5">
    <source>
        <dbReference type="Google" id="ProtNLM"/>
    </source>
</evidence>
<evidence type="ECO:0000256" key="1">
    <source>
        <dbReference type="SAM" id="MobiDB-lite"/>
    </source>
</evidence>
<dbReference type="KEGG" id="ccot:CCAX7_22550"/>
<sequence>MGGGYAAPRRVNYGWIGESWQLFTQAAGAWILLLLANVVVSLIISFGLQAMFPNTNYTPPTPGASPWQVMATSQKMSSLGQFLSYVISWLTGGFFAACFYGLAVKQVRGQAVGVGDAFGGGPYYGQMLLATLVLGLLAGGGALVFCLGFFVVLGLMLPMQAMVADGVPAMEAISRSFEAMKADWLSAALFYIVMFLLILVSAIPCGLGLLATAPMTYLIAALAYRDMVGMPGANSGFTPNYGAPQPGVWPPPPGAGNAPPYGGQPGNYPQGGQPGAWPPPQGGQPGAWPPPQGGPQFGQPPQGGPQFGQPPSSPGAQPPGQWLGGSPPDDPNRPQGGA</sequence>
<feature type="region of interest" description="Disordered" evidence="1">
    <location>
        <begin position="243"/>
        <end position="338"/>
    </location>
</feature>
<gene>
    <name evidence="3" type="ORF">CCAX7_22550</name>
</gene>
<reference evidence="3 4" key="1">
    <citation type="journal article" date="2019" name="Int. J. Syst. Evol. Microbiol.">
        <title>Capsulimonas corticalis gen. nov., sp. nov., an aerobic capsulated bacterium, of a novel bacterial order, Capsulimonadales ord. nov., of the class Armatimonadia of the phylum Armatimonadetes.</title>
        <authorList>
            <person name="Li J."/>
            <person name="Kudo C."/>
            <person name="Tonouchi A."/>
        </authorList>
    </citation>
    <scope>NUCLEOTIDE SEQUENCE [LARGE SCALE GENOMIC DNA]</scope>
    <source>
        <strain evidence="3 4">AX-7</strain>
    </source>
</reference>
<proteinExistence type="predicted"/>
<dbReference type="EMBL" id="AP025739">
    <property type="protein sequence ID" value="BDI30204.1"/>
    <property type="molecule type" value="Genomic_DNA"/>
</dbReference>
<dbReference type="PANTHER" id="PTHR40076:SF1">
    <property type="entry name" value="MEMBRANE PROTEIN"/>
    <property type="match status" value="1"/>
</dbReference>
<keyword evidence="2" id="KW-1133">Transmembrane helix</keyword>
<feature type="compositionally biased region" description="Pro residues" evidence="1">
    <location>
        <begin position="276"/>
        <end position="293"/>
    </location>
</feature>
<evidence type="ECO:0000313" key="3">
    <source>
        <dbReference type="EMBL" id="BDI30204.1"/>
    </source>
</evidence>
<evidence type="ECO:0000256" key="2">
    <source>
        <dbReference type="SAM" id="Phobius"/>
    </source>
</evidence>
<keyword evidence="2" id="KW-0812">Transmembrane</keyword>
<dbReference type="PANTHER" id="PTHR40076">
    <property type="entry name" value="MEMBRANE PROTEIN-RELATED"/>
    <property type="match status" value="1"/>
</dbReference>
<feature type="transmembrane region" description="Helical" evidence="2">
    <location>
        <begin position="182"/>
        <end position="200"/>
    </location>
</feature>
<name>A0A9N7Q9V9_9BACT</name>
<keyword evidence="4" id="KW-1185">Reference proteome</keyword>
<dbReference type="InterPro" id="IPR010380">
    <property type="entry name" value="DUF975"/>
</dbReference>
<feature type="transmembrane region" description="Helical" evidence="2">
    <location>
        <begin position="82"/>
        <end position="103"/>
    </location>
</feature>